<accession>A0ABR2TTY1</accession>
<reference evidence="1 2" key="1">
    <citation type="journal article" date="2024" name="G3 (Bethesda)">
        <title>Genome assembly of Hibiscus sabdariffa L. provides insights into metabolisms of medicinal natural products.</title>
        <authorList>
            <person name="Kim T."/>
        </authorList>
    </citation>
    <scope>NUCLEOTIDE SEQUENCE [LARGE SCALE GENOMIC DNA]</scope>
    <source>
        <strain evidence="1">TK-2024</strain>
        <tissue evidence="1">Old leaves</tissue>
    </source>
</reference>
<evidence type="ECO:0000313" key="1">
    <source>
        <dbReference type="EMBL" id="KAK9040953.1"/>
    </source>
</evidence>
<proteinExistence type="predicted"/>
<evidence type="ECO:0000313" key="2">
    <source>
        <dbReference type="Proteomes" id="UP001396334"/>
    </source>
</evidence>
<keyword evidence="2" id="KW-1185">Reference proteome</keyword>
<name>A0ABR2TTY1_9ROSI</name>
<comment type="caution">
    <text evidence="1">The sequence shown here is derived from an EMBL/GenBank/DDBJ whole genome shotgun (WGS) entry which is preliminary data.</text>
</comment>
<protein>
    <submittedName>
        <fullName evidence="1">Uncharacterized protein</fullName>
    </submittedName>
</protein>
<gene>
    <name evidence="1" type="ORF">V6N11_016086</name>
</gene>
<dbReference type="EMBL" id="JBBPBN010000004">
    <property type="protein sequence ID" value="KAK9040953.1"/>
    <property type="molecule type" value="Genomic_DNA"/>
</dbReference>
<sequence length="111" mass="12862">MNCCGECCLQQELDSRNPKPMDRRPGIFIRTHHFLVTSCRRQKKTAQVHLHELIEGNMQHLQFAKDEMNTRSCLNLQTRLSLYNEPTSDGNMHKPGLRAAMRSLGAWHLMT</sequence>
<dbReference type="Proteomes" id="UP001396334">
    <property type="component" value="Unassembled WGS sequence"/>
</dbReference>
<organism evidence="1 2">
    <name type="scientific">Hibiscus sabdariffa</name>
    <name type="common">roselle</name>
    <dbReference type="NCBI Taxonomy" id="183260"/>
    <lineage>
        <taxon>Eukaryota</taxon>
        <taxon>Viridiplantae</taxon>
        <taxon>Streptophyta</taxon>
        <taxon>Embryophyta</taxon>
        <taxon>Tracheophyta</taxon>
        <taxon>Spermatophyta</taxon>
        <taxon>Magnoliopsida</taxon>
        <taxon>eudicotyledons</taxon>
        <taxon>Gunneridae</taxon>
        <taxon>Pentapetalae</taxon>
        <taxon>rosids</taxon>
        <taxon>malvids</taxon>
        <taxon>Malvales</taxon>
        <taxon>Malvaceae</taxon>
        <taxon>Malvoideae</taxon>
        <taxon>Hibiscus</taxon>
    </lineage>
</organism>